<dbReference type="PANTHER" id="PTHR11571:SF224">
    <property type="entry name" value="HEMATOPOIETIC PROSTAGLANDIN D SYNTHASE"/>
    <property type="match status" value="1"/>
</dbReference>
<dbReference type="EC" id="2.5.1.18" evidence="1"/>
<keyword evidence="2 8" id="KW-0808">Transferase</keyword>
<dbReference type="InterPro" id="IPR050213">
    <property type="entry name" value="GST_superfamily"/>
</dbReference>
<feature type="region of interest" description="Disordered" evidence="5">
    <location>
        <begin position="188"/>
        <end position="207"/>
    </location>
</feature>
<protein>
    <recommendedName>
        <fullName evidence="1">glutathione transferase</fullName>
        <ecNumber evidence="1">2.5.1.18</ecNumber>
    </recommendedName>
</protein>
<dbReference type="InterPro" id="IPR004045">
    <property type="entry name" value="Glutathione_S-Trfase_N"/>
</dbReference>
<dbReference type="AlphaFoldDB" id="A0A5P9JR80"/>
<dbReference type="InterPro" id="IPR036282">
    <property type="entry name" value="Glutathione-S-Trfase_C_sf"/>
</dbReference>
<dbReference type="Gene3D" id="3.40.30.10">
    <property type="entry name" value="Glutaredoxin"/>
    <property type="match status" value="1"/>
</dbReference>
<dbReference type="PROSITE" id="PS50404">
    <property type="entry name" value="GST_NTER"/>
    <property type="match status" value="1"/>
</dbReference>
<evidence type="ECO:0000313" key="8">
    <source>
        <dbReference type="EMBL" id="QFU14641.1"/>
    </source>
</evidence>
<dbReference type="GO" id="GO:0004364">
    <property type="term" value="F:glutathione transferase activity"/>
    <property type="evidence" value="ECO:0007669"/>
    <property type="project" value="UniProtKB-EC"/>
</dbReference>
<sequence>MAPKYKLIYFNGTGRAEPIRYLFAYAGQDYVDYRIKREEWPQLKPNTPYGKVPVLEVDGKPVAQTNAIARYLAKQFKLQGSDDWEILQADSLVETLGDYNLSSMRLFREENSERIAEIKKDQAFYLAKFDEIVSSNPSGLLVGSAVTWADLVFAATLSSRPDQVDAPKSYPALSAFVNKINNLPAIKKWVETGPKSDPPPSGPQHKR</sequence>
<evidence type="ECO:0000259" key="6">
    <source>
        <dbReference type="PROSITE" id="PS50404"/>
    </source>
</evidence>
<organism evidence="8">
    <name type="scientific">Dendroctonus armandi</name>
    <dbReference type="NCBI Taxonomy" id="77159"/>
    <lineage>
        <taxon>Eukaryota</taxon>
        <taxon>Metazoa</taxon>
        <taxon>Ecdysozoa</taxon>
        <taxon>Arthropoda</taxon>
        <taxon>Hexapoda</taxon>
        <taxon>Insecta</taxon>
        <taxon>Pterygota</taxon>
        <taxon>Neoptera</taxon>
        <taxon>Endopterygota</taxon>
        <taxon>Coleoptera</taxon>
        <taxon>Polyphaga</taxon>
        <taxon>Cucujiformia</taxon>
        <taxon>Curculionidae</taxon>
        <taxon>Scolytinae</taxon>
        <taxon>Dendroctonus</taxon>
    </lineage>
</organism>
<dbReference type="SFLD" id="SFLDG00363">
    <property type="entry name" value="AMPS_(cytGST):_Alpha-__Mu-__Pi"/>
    <property type="match status" value="1"/>
</dbReference>
<name>A0A5P9JR80_9CUCU</name>
<dbReference type="GO" id="GO:0004602">
    <property type="term" value="F:glutathione peroxidase activity"/>
    <property type="evidence" value="ECO:0007669"/>
    <property type="project" value="UniProtKB-ARBA"/>
</dbReference>
<dbReference type="CDD" id="cd03039">
    <property type="entry name" value="GST_N_Sigma_like"/>
    <property type="match status" value="1"/>
</dbReference>
<dbReference type="SUPFAM" id="SSF47616">
    <property type="entry name" value="GST C-terminal domain-like"/>
    <property type="match status" value="1"/>
</dbReference>
<dbReference type="InterPro" id="IPR004046">
    <property type="entry name" value="GST_C"/>
</dbReference>
<accession>A0A5P9JR80</accession>
<dbReference type="InterPro" id="IPR036249">
    <property type="entry name" value="Thioredoxin-like_sf"/>
</dbReference>
<reference evidence="8" key="1">
    <citation type="submission" date="2019-04" db="EMBL/GenBank/DDBJ databases">
        <authorList>
            <person name="Gao H."/>
        </authorList>
    </citation>
    <scope>NUCLEOTIDE SEQUENCE</scope>
</reference>
<evidence type="ECO:0000256" key="1">
    <source>
        <dbReference type="ARBA" id="ARBA00012452"/>
    </source>
</evidence>
<evidence type="ECO:0000259" key="7">
    <source>
        <dbReference type="PROSITE" id="PS50405"/>
    </source>
</evidence>
<dbReference type="Pfam" id="PF14497">
    <property type="entry name" value="GST_C_3"/>
    <property type="match status" value="1"/>
</dbReference>
<dbReference type="InterPro" id="IPR010987">
    <property type="entry name" value="Glutathione-S-Trfase_C-like"/>
</dbReference>
<dbReference type="SUPFAM" id="SSF52833">
    <property type="entry name" value="Thioredoxin-like"/>
    <property type="match status" value="1"/>
</dbReference>
<dbReference type="GO" id="GO:0006749">
    <property type="term" value="P:glutathione metabolic process"/>
    <property type="evidence" value="ECO:0007669"/>
    <property type="project" value="TreeGrafter"/>
</dbReference>
<dbReference type="PROSITE" id="PS50405">
    <property type="entry name" value="GST_CTER"/>
    <property type="match status" value="1"/>
</dbReference>
<dbReference type="PANTHER" id="PTHR11571">
    <property type="entry name" value="GLUTATHIONE S-TRANSFERASE"/>
    <property type="match status" value="1"/>
</dbReference>
<feature type="compositionally biased region" description="Pro residues" evidence="5">
    <location>
        <begin position="196"/>
        <end position="207"/>
    </location>
</feature>
<dbReference type="FunFam" id="3.40.30.10:FF:000035">
    <property type="entry name" value="hematopoietic prostaglandin D synthase"/>
    <property type="match status" value="1"/>
</dbReference>
<dbReference type="CDD" id="cd03192">
    <property type="entry name" value="GST_C_Sigma_like"/>
    <property type="match status" value="1"/>
</dbReference>
<dbReference type="SFLD" id="SFLDG01205">
    <property type="entry name" value="AMPS.1"/>
    <property type="match status" value="1"/>
</dbReference>
<dbReference type="Pfam" id="PF02798">
    <property type="entry name" value="GST_N"/>
    <property type="match status" value="1"/>
</dbReference>
<evidence type="ECO:0000256" key="3">
    <source>
        <dbReference type="ARBA" id="ARBA00038317"/>
    </source>
</evidence>
<comment type="similarity">
    <text evidence="3">Belongs to the GST superfamily. Sigma family.</text>
</comment>
<feature type="domain" description="GST N-terminal" evidence="6">
    <location>
        <begin position="3"/>
        <end position="80"/>
    </location>
</feature>
<evidence type="ECO:0000256" key="5">
    <source>
        <dbReference type="SAM" id="MobiDB-lite"/>
    </source>
</evidence>
<dbReference type="SMR" id="A0A5P9JR80"/>
<dbReference type="InterPro" id="IPR040079">
    <property type="entry name" value="Glutathione_S-Trfase"/>
</dbReference>
<proteinExistence type="evidence at transcript level"/>
<evidence type="ECO:0000256" key="2">
    <source>
        <dbReference type="ARBA" id="ARBA00022679"/>
    </source>
</evidence>
<dbReference type="SFLD" id="SFLDS00019">
    <property type="entry name" value="Glutathione_Transferase_(cytos"/>
    <property type="match status" value="1"/>
</dbReference>
<feature type="domain" description="GST C-terminal" evidence="7">
    <location>
        <begin position="82"/>
        <end position="201"/>
    </location>
</feature>
<dbReference type="EMBL" id="MK796861">
    <property type="protein sequence ID" value="QFU14641.1"/>
    <property type="molecule type" value="mRNA"/>
</dbReference>
<comment type="catalytic activity">
    <reaction evidence="4">
        <text>RX + glutathione = an S-substituted glutathione + a halide anion + H(+)</text>
        <dbReference type="Rhea" id="RHEA:16437"/>
        <dbReference type="ChEBI" id="CHEBI:15378"/>
        <dbReference type="ChEBI" id="CHEBI:16042"/>
        <dbReference type="ChEBI" id="CHEBI:17792"/>
        <dbReference type="ChEBI" id="CHEBI:57925"/>
        <dbReference type="ChEBI" id="CHEBI:90779"/>
        <dbReference type="EC" id="2.5.1.18"/>
    </reaction>
</comment>
<dbReference type="Gene3D" id="1.20.1050.10">
    <property type="match status" value="1"/>
</dbReference>
<evidence type="ECO:0000256" key="4">
    <source>
        <dbReference type="ARBA" id="ARBA00047960"/>
    </source>
</evidence>